<dbReference type="Proteomes" id="UP000243975">
    <property type="component" value="Unassembled WGS sequence"/>
</dbReference>
<keyword evidence="2" id="KW-1185">Reference proteome</keyword>
<reference evidence="1 2" key="1">
    <citation type="journal article" date="2016" name="Sci. Rep.">
        <title>The genome sequence of the outbreeding globe artichoke constructed de novo incorporating a phase-aware low-pass sequencing strategy of F1 progeny.</title>
        <authorList>
            <person name="Scaglione D."/>
            <person name="Reyes-Chin-Wo S."/>
            <person name="Acquadro A."/>
            <person name="Froenicke L."/>
            <person name="Portis E."/>
            <person name="Beitel C."/>
            <person name="Tirone M."/>
            <person name="Mauro R."/>
            <person name="Lo Monaco A."/>
            <person name="Mauromicale G."/>
            <person name="Faccioli P."/>
            <person name="Cattivelli L."/>
            <person name="Rieseberg L."/>
            <person name="Michelmore R."/>
            <person name="Lanteri S."/>
        </authorList>
    </citation>
    <scope>NUCLEOTIDE SEQUENCE [LARGE SCALE GENOMIC DNA]</scope>
    <source>
        <strain evidence="1">2C</strain>
    </source>
</reference>
<protein>
    <submittedName>
        <fullName evidence="1">Uncharacterized protein</fullName>
    </submittedName>
</protein>
<gene>
    <name evidence="1" type="ORF">Ccrd_019345</name>
</gene>
<evidence type="ECO:0000313" key="2">
    <source>
        <dbReference type="Proteomes" id="UP000243975"/>
    </source>
</evidence>
<dbReference type="AlphaFoldDB" id="A0A118K1F3"/>
<sequence length="288" mass="30432">MGILSSVSLSSTALHPITTMVEVALVQSLFNEFLPITGSIQDSTFLFPSPSLSSSASPSEVPGVPPLMTTRELSFSPKFPHPKNTLSISASSFSLPTKNLFLGNGISSNLNSLDFINPSIASLQSEVRATRLVISSRSLLSLALEAGETDPFAKEIRGTGNEKEIRGAVVLIVVCGIGKIVSFRWGSVGSARNVVGVRPRIGYRSGRLSKCTGCGGGGGGGGGWMSDSWTDSADMMSMKKKASFVGLHESEFFHSINSASFPPDYASLMETKNLGSECSSLHLMDDNV</sequence>
<name>A0A118K1F3_CYNCS</name>
<evidence type="ECO:0000313" key="1">
    <source>
        <dbReference type="EMBL" id="KVI02386.1"/>
    </source>
</evidence>
<dbReference type="EMBL" id="LEKV01002654">
    <property type="protein sequence ID" value="KVI02386.1"/>
    <property type="molecule type" value="Genomic_DNA"/>
</dbReference>
<accession>A0A118K1F3</accession>
<proteinExistence type="predicted"/>
<comment type="caution">
    <text evidence="1">The sequence shown here is derived from an EMBL/GenBank/DDBJ whole genome shotgun (WGS) entry which is preliminary data.</text>
</comment>
<organism evidence="1 2">
    <name type="scientific">Cynara cardunculus var. scolymus</name>
    <name type="common">Globe artichoke</name>
    <name type="synonym">Cynara scolymus</name>
    <dbReference type="NCBI Taxonomy" id="59895"/>
    <lineage>
        <taxon>Eukaryota</taxon>
        <taxon>Viridiplantae</taxon>
        <taxon>Streptophyta</taxon>
        <taxon>Embryophyta</taxon>
        <taxon>Tracheophyta</taxon>
        <taxon>Spermatophyta</taxon>
        <taxon>Magnoliopsida</taxon>
        <taxon>eudicotyledons</taxon>
        <taxon>Gunneridae</taxon>
        <taxon>Pentapetalae</taxon>
        <taxon>asterids</taxon>
        <taxon>campanulids</taxon>
        <taxon>Asterales</taxon>
        <taxon>Asteraceae</taxon>
        <taxon>Carduoideae</taxon>
        <taxon>Cardueae</taxon>
        <taxon>Carduinae</taxon>
        <taxon>Cynara</taxon>
    </lineage>
</organism>
<dbReference type="Gramene" id="KVI02386">
    <property type="protein sequence ID" value="KVI02386"/>
    <property type="gene ID" value="Ccrd_019345"/>
</dbReference>